<accession>A0AA88DZM1</accession>
<comment type="caution">
    <text evidence="1">The sequence shown here is derived from an EMBL/GenBank/DDBJ whole genome shotgun (WGS) entry which is preliminary data.</text>
</comment>
<dbReference type="EMBL" id="BTGU01000202">
    <property type="protein sequence ID" value="GMN64950.1"/>
    <property type="molecule type" value="Genomic_DNA"/>
</dbReference>
<reference evidence="1" key="1">
    <citation type="submission" date="2023-07" db="EMBL/GenBank/DDBJ databases">
        <title>draft genome sequence of fig (Ficus carica).</title>
        <authorList>
            <person name="Takahashi T."/>
            <person name="Nishimura K."/>
        </authorList>
    </citation>
    <scope>NUCLEOTIDE SEQUENCE</scope>
</reference>
<gene>
    <name evidence="1" type="ORF">TIFTF001_034028</name>
</gene>
<evidence type="ECO:0000313" key="1">
    <source>
        <dbReference type="EMBL" id="GMN64950.1"/>
    </source>
</evidence>
<dbReference type="Proteomes" id="UP001187192">
    <property type="component" value="Unassembled WGS sequence"/>
</dbReference>
<organism evidence="1 2">
    <name type="scientific">Ficus carica</name>
    <name type="common">Common fig</name>
    <dbReference type="NCBI Taxonomy" id="3494"/>
    <lineage>
        <taxon>Eukaryota</taxon>
        <taxon>Viridiplantae</taxon>
        <taxon>Streptophyta</taxon>
        <taxon>Embryophyta</taxon>
        <taxon>Tracheophyta</taxon>
        <taxon>Spermatophyta</taxon>
        <taxon>Magnoliopsida</taxon>
        <taxon>eudicotyledons</taxon>
        <taxon>Gunneridae</taxon>
        <taxon>Pentapetalae</taxon>
        <taxon>rosids</taxon>
        <taxon>fabids</taxon>
        <taxon>Rosales</taxon>
        <taxon>Moraceae</taxon>
        <taxon>Ficeae</taxon>
        <taxon>Ficus</taxon>
    </lineage>
</organism>
<keyword evidence="2" id="KW-1185">Reference proteome</keyword>
<sequence>MALKQVGKTKRYNIYFKDVHEDIKAAKNAHEPIQVPIGPVTRARAKRFKEKLNNLVQRVLQQKESVFTTNGEQRLILLIKVDPEESQG</sequence>
<name>A0AA88DZM1_FICCA</name>
<protein>
    <submittedName>
        <fullName evidence="1">Uncharacterized protein</fullName>
    </submittedName>
</protein>
<dbReference type="AlphaFoldDB" id="A0AA88DZM1"/>
<evidence type="ECO:0000313" key="2">
    <source>
        <dbReference type="Proteomes" id="UP001187192"/>
    </source>
</evidence>
<proteinExistence type="predicted"/>